<evidence type="ECO:0000256" key="3">
    <source>
        <dbReference type="SAM" id="SignalP"/>
    </source>
</evidence>
<proteinExistence type="predicted"/>
<reference evidence="4 5" key="1">
    <citation type="submission" date="2016-05" db="EMBL/GenBank/DDBJ databases">
        <title>A degradative enzymes factory behind the ericoid mycorrhizal symbiosis.</title>
        <authorList>
            <consortium name="DOE Joint Genome Institute"/>
            <person name="Martino E."/>
            <person name="Morin E."/>
            <person name="Grelet G."/>
            <person name="Kuo A."/>
            <person name="Kohler A."/>
            <person name="Daghino S."/>
            <person name="Barry K."/>
            <person name="Choi C."/>
            <person name="Cichocki N."/>
            <person name="Clum A."/>
            <person name="Copeland A."/>
            <person name="Hainaut M."/>
            <person name="Haridas S."/>
            <person name="Labutti K."/>
            <person name="Lindquist E."/>
            <person name="Lipzen A."/>
            <person name="Khouja H.-R."/>
            <person name="Murat C."/>
            <person name="Ohm R."/>
            <person name="Olson A."/>
            <person name="Spatafora J."/>
            <person name="Veneault-Fourrey C."/>
            <person name="Henrissat B."/>
            <person name="Grigoriev I."/>
            <person name="Martin F."/>
            <person name="Perotto S."/>
        </authorList>
    </citation>
    <scope>NUCLEOTIDE SEQUENCE [LARGE SCALE GENOMIC DNA]</scope>
    <source>
        <strain evidence="4 5">UAMH 7357</strain>
    </source>
</reference>
<keyword evidence="2" id="KW-0812">Transmembrane</keyword>
<keyword evidence="5" id="KW-1185">Reference proteome</keyword>
<dbReference type="AlphaFoldDB" id="A0A2J6PST9"/>
<evidence type="ECO:0000256" key="2">
    <source>
        <dbReference type="SAM" id="Phobius"/>
    </source>
</evidence>
<evidence type="ECO:0000313" key="5">
    <source>
        <dbReference type="Proteomes" id="UP000235672"/>
    </source>
</evidence>
<feature type="chain" id="PRO_5014342238" evidence="3">
    <location>
        <begin position="19"/>
        <end position="440"/>
    </location>
</feature>
<feature type="transmembrane region" description="Helical" evidence="2">
    <location>
        <begin position="216"/>
        <end position="237"/>
    </location>
</feature>
<keyword evidence="2" id="KW-0472">Membrane</keyword>
<dbReference type="EMBL" id="KZ613502">
    <property type="protein sequence ID" value="PMD16996.1"/>
    <property type="molecule type" value="Genomic_DNA"/>
</dbReference>
<keyword evidence="2" id="KW-1133">Transmembrane helix</keyword>
<dbReference type="SUPFAM" id="SSF49503">
    <property type="entry name" value="Cupredoxins"/>
    <property type="match status" value="1"/>
</dbReference>
<dbReference type="InterPro" id="IPR052953">
    <property type="entry name" value="Ser-rich/MCO-related"/>
</dbReference>
<accession>A0A2J6PST9</accession>
<gene>
    <name evidence="4" type="ORF">NA56DRAFT_708213</name>
</gene>
<dbReference type="STRING" id="1745343.A0A2J6PST9"/>
<protein>
    <submittedName>
        <fullName evidence="4">Uncharacterized protein</fullName>
    </submittedName>
</protein>
<dbReference type="PANTHER" id="PTHR34883">
    <property type="entry name" value="SERINE-RICH PROTEIN, PUTATIVE-RELATED-RELATED"/>
    <property type="match status" value="1"/>
</dbReference>
<feature type="signal peptide" evidence="3">
    <location>
        <begin position="1"/>
        <end position="18"/>
    </location>
</feature>
<keyword evidence="3" id="KW-0732">Signal</keyword>
<feature type="region of interest" description="Disordered" evidence="1">
    <location>
        <begin position="383"/>
        <end position="440"/>
    </location>
</feature>
<evidence type="ECO:0000256" key="1">
    <source>
        <dbReference type="SAM" id="MobiDB-lite"/>
    </source>
</evidence>
<dbReference type="InterPro" id="IPR008972">
    <property type="entry name" value="Cupredoxin"/>
</dbReference>
<sequence>MLLSRVLLLLASALLSAAQSPTTSSAAPTHTIAVGADPFKFTPNEVNASVGDIIEFRFYPTNHSVARAEYLFPCIPYEVTGANKVGFWGGFKPIYIVGVDQLEYQIRINDTEPIFLLLRGSWSLHSQRHANRRYSHVSNATQTWEAQYESALNATQAFVPGEYFPLEGVPTTPPSVVLATSTGSSSPTTSTVNIKPTQTTVAGSPGKSSNLSTGTIAGIAVGAAAIAVLAAGLFYLYGRERTMKEILQNSQNKPGFSGGESYMSGATSAYVHLFAPYICRMIYTQLLTLRTYRYPFSGHKSPIVNEYLSQGRDQYSGAGLLGEQHIRSNPLDSEIHRSRSPPIDDRSREMQVQSLNMCSGGASSPYSPTSFERRHNYVNGAYRTPTPRAQLPEGEEKQTVRPRDSEHRADDSPATLRAANAVPQGTKITRVGVHEMPVPS</sequence>
<dbReference type="Proteomes" id="UP000235672">
    <property type="component" value="Unassembled WGS sequence"/>
</dbReference>
<dbReference type="OrthoDB" id="2331100at2759"/>
<organism evidence="4 5">
    <name type="scientific">Hyaloscypha hepaticicola</name>
    <dbReference type="NCBI Taxonomy" id="2082293"/>
    <lineage>
        <taxon>Eukaryota</taxon>
        <taxon>Fungi</taxon>
        <taxon>Dikarya</taxon>
        <taxon>Ascomycota</taxon>
        <taxon>Pezizomycotina</taxon>
        <taxon>Leotiomycetes</taxon>
        <taxon>Helotiales</taxon>
        <taxon>Hyaloscyphaceae</taxon>
        <taxon>Hyaloscypha</taxon>
    </lineage>
</organism>
<dbReference type="PANTHER" id="PTHR34883:SF8">
    <property type="entry name" value="EXTRACELLULAR SERINE-RICH PROTEIN (AFU_ORTHOLOGUE AFUA_6G00670)"/>
    <property type="match status" value="1"/>
</dbReference>
<evidence type="ECO:0000313" key="4">
    <source>
        <dbReference type="EMBL" id="PMD16996.1"/>
    </source>
</evidence>
<feature type="compositionally biased region" description="Basic and acidic residues" evidence="1">
    <location>
        <begin position="394"/>
        <end position="411"/>
    </location>
</feature>
<name>A0A2J6PST9_9HELO</name>